<gene>
    <name evidence="2" type="ORF">niasHT_037389</name>
</gene>
<organism evidence="2 3">
    <name type="scientific">Heterodera trifolii</name>
    <dbReference type="NCBI Taxonomy" id="157864"/>
    <lineage>
        <taxon>Eukaryota</taxon>
        <taxon>Metazoa</taxon>
        <taxon>Ecdysozoa</taxon>
        <taxon>Nematoda</taxon>
        <taxon>Chromadorea</taxon>
        <taxon>Rhabditida</taxon>
        <taxon>Tylenchina</taxon>
        <taxon>Tylenchomorpha</taxon>
        <taxon>Tylenchoidea</taxon>
        <taxon>Heteroderidae</taxon>
        <taxon>Heteroderinae</taxon>
        <taxon>Heterodera</taxon>
    </lineage>
</organism>
<evidence type="ECO:0000256" key="1">
    <source>
        <dbReference type="SAM" id="MobiDB-lite"/>
    </source>
</evidence>
<feature type="region of interest" description="Disordered" evidence="1">
    <location>
        <begin position="139"/>
        <end position="166"/>
    </location>
</feature>
<proteinExistence type="predicted"/>
<evidence type="ECO:0000313" key="2">
    <source>
        <dbReference type="EMBL" id="KAL3085648.1"/>
    </source>
</evidence>
<name>A0ABD2J117_9BILA</name>
<evidence type="ECO:0000313" key="3">
    <source>
        <dbReference type="Proteomes" id="UP001620626"/>
    </source>
</evidence>
<reference evidence="2 3" key="1">
    <citation type="submission" date="2024-10" db="EMBL/GenBank/DDBJ databases">
        <authorList>
            <person name="Kim D."/>
        </authorList>
    </citation>
    <scope>NUCLEOTIDE SEQUENCE [LARGE SCALE GENOMIC DNA]</scope>
    <source>
        <strain evidence="2">BH-2024</strain>
    </source>
</reference>
<accession>A0ABD2J117</accession>
<dbReference type="PROSITE" id="PS51257">
    <property type="entry name" value="PROKAR_LIPOPROTEIN"/>
    <property type="match status" value="1"/>
</dbReference>
<dbReference type="AlphaFoldDB" id="A0ABD2J117"/>
<keyword evidence="3" id="KW-1185">Reference proteome</keyword>
<sequence>MSKQHFFIDSREFSSFFFVGLASCRRWRLNAWKWEDSPEDRSEDRPEDRLEDRPEERNEEVLWRTGRSFRNVPLFSTVSAFRSSEFRVCIRLSFGVPKSNRTVQLSLKGLSIPEIPFQERISPVPFAKFNNIVAERVHDNSRSATDPSSKPTPHSPPRQVALLGTR</sequence>
<feature type="region of interest" description="Disordered" evidence="1">
    <location>
        <begin position="37"/>
        <end position="57"/>
    </location>
</feature>
<feature type="compositionally biased region" description="Polar residues" evidence="1">
    <location>
        <begin position="142"/>
        <end position="152"/>
    </location>
</feature>
<protein>
    <submittedName>
        <fullName evidence="2">Uncharacterized protein</fullName>
    </submittedName>
</protein>
<dbReference type="Proteomes" id="UP001620626">
    <property type="component" value="Unassembled WGS sequence"/>
</dbReference>
<comment type="caution">
    <text evidence="2">The sequence shown here is derived from an EMBL/GenBank/DDBJ whole genome shotgun (WGS) entry which is preliminary data.</text>
</comment>
<dbReference type="EMBL" id="JBICBT010001056">
    <property type="protein sequence ID" value="KAL3085648.1"/>
    <property type="molecule type" value="Genomic_DNA"/>
</dbReference>